<evidence type="ECO:0000256" key="1">
    <source>
        <dbReference type="ARBA" id="ARBA00023015"/>
    </source>
</evidence>
<dbReference type="InterPro" id="IPR018060">
    <property type="entry name" value="HTH_AraC"/>
</dbReference>
<dbReference type="InterPro" id="IPR009057">
    <property type="entry name" value="Homeodomain-like_sf"/>
</dbReference>
<keyword evidence="1" id="KW-0805">Transcription regulation</keyword>
<organism evidence="6 7">
    <name type="scientific">Enterovibrio coralii</name>
    <dbReference type="NCBI Taxonomy" id="294935"/>
    <lineage>
        <taxon>Bacteria</taxon>
        <taxon>Pseudomonadati</taxon>
        <taxon>Pseudomonadota</taxon>
        <taxon>Gammaproteobacteria</taxon>
        <taxon>Vibrionales</taxon>
        <taxon>Vibrionaceae</taxon>
        <taxon>Enterovibrio</taxon>
    </lineage>
</organism>
<name>A0A135IA75_9GAMM</name>
<dbReference type="GO" id="GO:0043565">
    <property type="term" value="F:sequence-specific DNA binding"/>
    <property type="evidence" value="ECO:0007669"/>
    <property type="project" value="InterPro"/>
</dbReference>
<proteinExistence type="predicted"/>
<feature type="domain" description="HTH araC/xylS-type" evidence="5">
    <location>
        <begin position="172"/>
        <end position="269"/>
    </location>
</feature>
<dbReference type="PANTHER" id="PTHR46796">
    <property type="entry name" value="HTH-TYPE TRANSCRIPTIONAL ACTIVATOR RHAS-RELATED"/>
    <property type="match status" value="1"/>
</dbReference>
<evidence type="ECO:0000256" key="4">
    <source>
        <dbReference type="ARBA" id="ARBA00023163"/>
    </source>
</evidence>
<dbReference type="Proteomes" id="UP000070529">
    <property type="component" value="Unassembled WGS sequence"/>
</dbReference>
<dbReference type="PANTHER" id="PTHR46796:SF2">
    <property type="entry name" value="TRANSCRIPTIONAL REGULATORY PROTEIN"/>
    <property type="match status" value="1"/>
</dbReference>
<dbReference type="STRING" id="294935.ATN88_09000"/>
<keyword evidence="7" id="KW-1185">Reference proteome</keyword>
<reference evidence="6 7" key="1">
    <citation type="submission" date="2015-11" db="EMBL/GenBank/DDBJ databases">
        <title>Genomic Taxonomy of the Vibrionaceae.</title>
        <authorList>
            <person name="Gomez-Gil B."/>
            <person name="Enciso-Ibarra J."/>
        </authorList>
    </citation>
    <scope>NUCLEOTIDE SEQUENCE [LARGE SCALE GENOMIC DNA]</scope>
    <source>
        <strain evidence="6 7">CAIM 912</strain>
    </source>
</reference>
<dbReference type="PROSITE" id="PS01124">
    <property type="entry name" value="HTH_ARAC_FAMILY_2"/>
    <property type="match status" value="1"/>
</dbReference>
<dbReference type="Gene3D" id="1.10.10.60">
    <property type="entry name" value="Homeodomain-like"/>
    <property type="match status" value="1"/>
</dbReference>
<evidence type="ECO:0000313" key="6">
    <source>
        <dbReference type="EMBL" id="KXF82298.1"/>
    </source>
</evidence>
<dbReference type="Pfam" id="PF02311">
    <property type="entry name" value="AraC_binding"/>
    <property type="match status" value="1"/>
</dbReference>
<dbReference type="SMART" id="SM00342">
    <property type="entry name" value="HTH_ARAC"/>
    <property type="match status" value="1"/>
</dbReference>
<evidence type="ECO:0000313" key="7">
    <source>
        <dbReference type="Proteomes" id="UP000070529"/>
    </source>
</evidence>
<dbReference type="Pfam" id="PF12833">
    <property type="entry name" value="HTH_18"/>
    <property type="match status" value="1"/>
</dbReference>
<dbReference type="OrthoDB" id="9809338at2"/>
<dbReference type="InterPro" id="IPR003313">
    <property type="entry name" value="AraC-bd"/>
</dbReference>
<evidence type="ECO:0000256" key="2">
    <source>
        <dbReference type="ARBA" id="ARBA00023125"/>
    </source>
</evidence>
<dbReference type="InterPro" id="IPR050204">
    <property type="entry name" value="AraC_XylS_family_regulators"/>
</dbReference>
<dbReference type="SUPFAM" id="SSF51215">
    <property type="entry name" value="Regulatory protein AraC"/>
    <property type="match status" value="1"/>
</dbReference>
<sequence length="273" mass="31304">MKKDPTAHFKKSTLLPWIEMRVAHQSCACYEAHSHDEFSFGIIQEGTATYKNRDAVHHIGQGDVVTINPNDVHSCNPNAGRWSYSMLFVDPFKMGTIQGDIFGTEALDYLPFPNDVERGEDVRRKYRQLFQSLESESDVLEAEVLLYEFIETVMAGDVMTLITRDHAQPEMRRVKEKLLDDMQQTQQLEDLASEAGMSRYQLLRAFKGQFGLPPNAYLMDEKIKRAKVLLKAGKGIADVAFQLGFSDQAHFQRQFKKKLAVTPKYYQSHFVEK</sequence>
<dbReference type="InterPro" id="IPR018062">
    <property type="entry name" value="HTH_AraC-typ_CS"/>
</dbReference>
<dbReference type="InterPro" id="IPR014710">
    <property type="entry name" value="RmlC-like_jellyroll"/>
</dbReference>
<dbReference type="EMBL" id="LNTY01000025">
    <property type="protein sequence ID" value="KXF82298.1"/>
    <property type="molecule type" value="Genomic_DNA"/>
</dbReference>
<comment type="caution">
    <text evidence="6">The sequence shown here is derived from an EMBL/GenBank/DDBJ whole genome shotgun (WGS) entry which is preliminary data.</text>
</comment>
<keyword evidence="2" id="KW-0238">DNA-binding</keyword>
<dbReference type="InterPro" id="IPR020449">
    <property type="entry name" value="Tscrpt_reg_AraC-type_HTH"/>
</dbReference>
<keyword evidence="3" id="KW-0010">Activator</keyword>
<dbReference type="PRINTS" id="PR00032">
    <property type="entry name" value="HTHARAC"/>
</dbReference>
<protein>
    <submittedName>
        <fullName evidence="6">Transcriptional regulator</fullName>
    </submittedName>
</protein>
<dbReference type="AlphaFoldDB" id="A0A135IA75"/>
<dbReference type="SUPFAM" id="SSF46689">
    <property type="entry name" value="Homeodomain-like"/>
    <property type="match status" value="2"/>
</dbReference>
<accession>A0A135IA75</accession>
<dbReference type="Gene3D" id="2.60.120.10">
    <property type="entry name" value="Jelly Rolls"/>
    <property type="match status" value="1"/>
</dbReference>
<gene>
    <name evidence="6" type="ORF">ATN88_09000</name>
</gene>
<evidence type="ECO:0000259" key="5">
    <source>
        <dbReference type="PROSITE" id="PS01124"/>
    </source>
</evidence>
<dbReference type="InterPro" id="IPR037923">
    <property type="entry name" value="HTH-like"/>
</dbReference>
<evidence type="ECO:0000256" key="3">
    <source>
        <dbReference type="ARBA" id="ARBA00023159"/>
    </source>
</evidence>
<dbReference type="PROSITE" id="PS00041">
    <property type="entry name" value="HTH_ARAC_FAMILY_1"/>
    <property type="match status" value="1"/>
</dbReference>
<dbReference type="GO" id="GO:0003700">
    <property type="term" value="F:DNA-binding transcription factor activity"/>
    <property type="evidence" value="ECO:0007669"/>
    <property type="project" value="InterPro"/>
</dbReference>
<keyword evidence="4" id="KW-0804">Transcription</keyword>
<dbReference type="RefSeq" id="WP_067413533.1">
    <property type="nucleotide sequence ID" value="NZ_LNTY01000025.1"/>
</dbReference>